<feature type="transmembrane region" description="Helical" evidence="1">
    <location>
        <begin position="156"/>
        <end position="177"/>
    </location>
</feature>
<reference evidence="3 4" key="1">
    <citation type="submission" date="2019-11" db="EMBL/GenBank/DDBJ databases">
        <authorList>
            <person name="Li J."/>
        </authorList>
    </citation>
    <scope>NUCLEOTIDE SEQUENCE [LARGE SCALE GENOMIC DNA]</scope>
    <source>
        <strain evidence="3 4">MF47</strain>
    </source>
</reference>
<dbReference type="SUPFAM" id="SSF55073">
    <property type="entry name" value="Nucleotide cyclase"/>
    <property type="match status" value="1"/>
</dbReference>
<dbReference type="InterPro" id="IPR000160">
    <property type="entry name" value="GGDEF_dom"/>
</dbReference>
<dbReference type="KEGG" id="aef:GEV26_13850"/>
<proteinExistence type="predicted"/>
<feature type="transmembrane region" description="Helical" evidence="1">
    <location>
        <begin position="6"/>
        <end position="29"/>
    </location>
</feature>
<feature type="transmembrane region" description="Helical" evidence="1">
    <location>
        <begin position="97"/>
        <end position="114"/>
    </location>
</feature>
<gene>
    <name evidence="3" type="ORF">GEV26_13850</name>
</gene>
<dbReference type="Pfam" id="PF00990">
    <property type="entry name" value="GGDEF"/>
    <property type="match status" value="1"/>
</dbReference>
<dbReference type="PROSITE" id="PS50887">
    <property type="entry name" value="GGDEF"/>
    <property type="match status" value="1"/>
</dbReference>
<feature type="transmembrane region" description="Helical" evidence="1">
    <location>
        <begin position="126"/>
        <end position="144"/>
    </location>
</feature>
<feature type="transmembrane region" description="Helical" evidence="1">
    <location>
        <begin position="41"/>
        <end position="60"/>
    </location>
</feature>
<dbReference type="InterPro" id="IPR043128">
    <property type="entry name" value="Rev_trsase/Diguanyl_cyclase"/>
</dbReference>
<organism evidence="3 4">
    <name type="scientific">Aeromicrobium yanjiei</name>
    <dbReference type="NCBI Taxonomy" id="2662028"/>
    <lineage>
        <taxon>Bacteria</taxon>
        <taxon>Bacillati</taxon>
        <taxon>Actinomycetota</taxon>
        <taxon>Actinomycetes</taxon>
        <taxon>Propionibacteriales</taxon>
        <taxon>Nocardioidaceae</taxon>
        <taxon>Aeromicrobium</taxon>
    </lineage>
</organism>
<name>A0A5Q2MMM8_9ACTN</name>
<evidence type="ECO:0000313" key="3">
    <source>
        <dbReference type="EMBL" id="QGG42372.1"/>
    </source>
</evidence>
<dbReference type="RefSeq" id="WP_153653969.1">
    <property type="nucleotide sequence ID" value="NZ_CP045737.1"/>
</dbReference>
<evidence type="ECO:0000259" key="2">
    <source>
        <dbReference type="PROSITE" id="PS50887"/>
    </source>
</evidence>
<keyword evidence="1" id="KW-1133">Transmembrane helix</keyword>
<protein>
    <submittedName>
        <fullName evidence="3">Diguanylate cyclase</fullName>
    </submittedName>
</protein>
<dbReference type="Proteomes" id="UP000392064">
    <property type="component" value="Chromosome"/>
</dbReference>
<dbReference type="AlphaFoldDB" id="A0A5Q2MMM8"/>
<feature type="transmembrane region" description="Helical" evidence="1">
    <location>
        <begin position="189"/>
        <end position="207"/>
    </location>
</feature>
<keyword evidence="4" id="KW-1185">Reference proteome</keyword>
<evidence type="ECO:0000256" key="1">
    <source>
        <dbReference type="SAM" id="Phobius"/>
    </source>
</evidence>
<dbReference type="Gene3D" id="3.30.70.270">
    <property type="match status" value="1"/>
</dbReference>
<evidence type="ECO:0000313" key="4">
    <source>
        <dbReference type="Proteomes" id="UP000392064"/>
    </source>
</evidence>
<dbReference type="InterPro" id="IPR029787">
    <property type="entry name" value="Nucleotide_cyclase"/>
</dbReference>
<feature type="domain" description="GGDEF" evidence="2">
    <location>
        <begin position="252"/>
        <end position="376"/>
    </location>
</feature>
<dbReference type="EMBL" id="CP045737">
    <property type="protein sequence ID" value="QGG42372.1"/>
    <property type="molecule type" value="Genomic_DNA"/>
</dbReference>
<keyword evidence="1" id="KW-0812">Transmembrane</keyword>
<feature type="transmembrane region" description="Helical" evidence="1">
    <location>
        <begin position="66"/>
        <end position="85"/>
    </location>
</feature>
<keyword evidence="1" id="KW-0472">Membrane</keyword>
<sequence length="376" mass="39284">MDLDIDLTTLLVACALALATVTTVFTITAALRHNDESNRTWVGAFAAALCATGLTAIYGLDRSTPAAVVATIDASWVFATGALWAGCRLLDGRRRSLILVVLLVGLAAAAPASLGGPDPDLDVVSIVRLGLSGFFAWLAATELMRGPMRLNLNARILQTTLLVVGGWFIAAAALFAAGEDGGRPGQASTILPFTAIFVVAAICLSALRVERSGNWWSVSVESRRQSDLPVLAAESFREDARDRVERAALTGGQVGLVLAEISDLDELNSAFGRDAGDRALIHFTQVLRSHVPASALIGYLGAGRFAVLVDSAMSGATALVVSAVRTGLVEESLGERLEIRTGARFGTSGGIQVAPTFEGLLADATADLDRVRVLDG</sequence>
<accession>A0A5Q2MMM8</accession>